<dbReference type="InterPro" id="IPR018743">
    <property type="entry name" value="DUF2292"/>
</dbReference>
<evidence type="ECO:0000313" key="2">
    <source>
        <dbReference type="Proteomes" id="UP000184342"/>
    </source>
</evidence>
<name>A0A1M6E231_9FIRM</name>
<dbReference type="STRING" id="1122934.SAMN02745691_00836"/>
<gene>
    <name evidence="1" type="ORF">SAMN02745691_00836</name>
</gene>
<dbReference type="Proteomes" id="UP000184342">
    <property type="component" value="Unassembled WGS sequence"/>
</dbReference>
<evidence type="ECO:0000313" key="1">
    <source>
        <dbReference type="EMBL" id="SHI79594.1"/>
    </source>
</evidence>
<accession>A0A1M6E231</accession>
<organism evidence="1 2">
    <name type="scientific">Parasporobacterium paucivorans DSM 15970</name>
    <dbReference type="NCBI Taxonomy" id="1122934"/>
    <lineage>
        <taxon>Bacteria</taxon>
        <taxon>Bacillati</taxon>
        <taxon>Bacillota</taxon>
        <taxon>Clostridia</taxon>
        <taxon>Lachnospirales</taxon>
        <taxon>Lachnospiraceae</taxon>
        <taxon>Parasporobacterium</taxon>
    </lineage>
</organism>
<dbReference type="Pfam" id="PF10055">
    <property type="entry name" value="DUF2292"/>
    <property type="match status" value="1"/>
</dbReference>
<reference evidence="1 2" key="1">
    <citation type="submission" date="2016-11" db="EMBL/GenBank/DDBJ databases">
        <authorList>
            <person name="Jaros S."/>
            <person name="Januszkiewicz K."/>
            <person name="Wedrychowicz H."/>
        </authorList>
    </citation>
    <scope>NUCLEOTIDE SEQUENCE [LARGE SCALE GENOMIC DNA]</scope>
    <source>
        <strain evidence="1 2">DSM 15970</strain>
    </source>
</reference>
<dbReference type="AlphaFoldDB" id="A0A1M6E231"/>
<dbReference type="EMBL" id="FQYT01000007">
    <property type="protein sequence ID" value="SHI79594.1"/>
    <property type="molecule type" value="Genomic_DNA"/>
</dbReference>
<protein>
    <submittedName>
        <fullName evidence="1">Uncharacterized small protein</fullName>
    </submittedName>
</protein>
<keyword evidence="2" id="KW-1185">Reference proteome</keyword>
<proteinExistence type="predicted"/>
<dbReference type="RefSeq" id="WP_073993104.1">
    <property type="nucleotide sequence ID" value="NZ_FQYT01000007.1"/>
</dbReference>
<dbReference type="OrthoDB" id="1684946at2"/>
<sequence>MDKVNDKNKGDFAKIIELANTIQYGSITVIIQDGRIIQIEKNEKIRLK</sequence>